<dbReference type="AlphaFoldDB" id="M1DDI5"/>
<dbReference type="HOGENOM" id="CLU_1527788_0_0_1"/>
<dbReference type="PANTHER" id="PTHR37701">
    <property type="entry name" value="METHYL-CPG-BINDING DOMAIN-CONTAINING PROTEIN 8"/>
    <property type="match status" value="1"/>
</dbReference>
<evidence type="ECO:0000313" key="2">
    <source>
        <dbReference type="EnsemblPlants" id="PGSC0003DMT400087286"/>
    </source>
</evidence>
<dbReference type="EnsemblPlants" id="PGSC0003DMT400087286">
    <property type="protein sequence ID" value="PGSC0003DMT400087286"/>
    <property type="gene ID" value="PGSC0003DMG400036857"/>
</dbReference>
<feature type="compositionally biased region" description="Polar residues" evidence="1">
    <location>
        <begin position="125"/>
        <end position="149"/>
    </location>
</feature>
<dbReference type="InParanoid" id="M1DDI5"/>
<reference evidence="3" key="1">
    <citation type="journal article" date="2011" name="Nature">
        <title>Genome sequence and analysis of the tuber crop potato.</title>
        <authorList>
            <consortium name="The Potato Genome Sequencing Consortium"/>
        </authorList>
    </citation>
    <scope>NUCLEOTIDE SEQUENCE [LARGE SCALE GENOMIC DNA]</scope>
    <source>
        <strain evidence="3">cv. DM1-3 516 R44</strain>
    </source>
</reference>
<protein>
    <submittedName>
        <fullName evidence="2">Methyl binding domain protein</fullName>
    </submittedName>
</protein>
<dbReference type="InterPro" id="IPR037472">
    <property type="entry name" value="MBD8"/>
</dbReference>
<keyword evidence="3" id="KW-1185">Reference proteome</keyword>
<organism evidence="2 3">
    <name type="scientific">Solanum tuberosum</name>
    <name type="common">Potato</name>
    <dbReference type="NCBI Taxonomy" id="4113"/>
    <lineage>
        <taxon>Eukaryota</taxon>
        <taxon>Viridiplantae</taxon>
        <taxon>Streptophyta</taxon>
        <taxon>Embryophyta</taxon>
        <taxon>Tracheophyta</taxon>
        <taxon>Spermatophyta</taxon>
        <taxon>Magnoliopsida</taxon>
        <taxon>eudicotyledons</taxon>
        <taxon>Gunneridae</taxon>
        <taxon>Pentapetalae</taxon>
        <taxon>asterids</taxon>
        <taxon>lamiids</taxon>
        <taxon>Solanales</taxon>
        <taxon>Solanaceae</taxon>
        <taxon>Solanoideae</taxon>
        <taxon>Solaneae</taxon>
        <taxon>Solanum</taxon>
    </lineage>
</organism>
<accession>M1DDI5</accession>
<dbReference type="Gramene" id="PGSC0003DMT400087286">
    <property type="protein sequence ID" value="PGSC0003DMT400087286"/>
    <property type="gene ID" value="PGSC0003DMG400036857"/>
</dbReference>
<name>M1DDI5_SOLTU</name>
<sequence>MASVTNDSSSSTVADGELQAKSIPTVDLRLLSQSELYSLSLCSTTDYNPCRDDDFIIPKIDRSVFNESAASRKQTYSRIPYAPPSSSTRSQTPHPPSPNNGTENSENSQVVNLIKQLFGYPADSVPNQIDHSDSLSAPTNVLESANVGSIRQKKNRGRPGKNENGRANKVVKQSVV</sequence>
<evidence type="ECO:0000256" key="1">
    <source>
        <dbReference type="SAM" id="MobiDB-lite"/>
    </source>
</evidence>
<feature type="region of interest" description="Disordered" evidence="1">
    <location>
        <begin position="68"/>
        <end position="106"/>
    </location>
</feature>
<feature type="compositionally biased region" description="Polar residues" evidence="1">
    <location>
        <begin position="68"/>
        <end position="77"/>
    </location>
</feature>
<proteinExistence type="predicted"/>
<dbReference type="PANTHER" id="PTHR37701:SF17">
    <property type="entry name" value="METHYL BINDING DOMAIN117"/>
    <property type="match status" value="1"/>
</dbReference>
<evidence type="ECO:0000313" key="3">
    <source>
        <dbReference type="Proteomes" id="UP000011115"/>
    </source>
</evidence>
<dbReference type="eggNOG" id="ENOG502QPIK">
    <property type="taxonomic scope" value="Eukaryota"/>
</dbReference>
<dbReference type="PaxDb" id="4113-PGSC0003DMT400087286"/>
<reference evidence="2" key="2">
    <citation type="submission" date="2015-06" db="UniProtKB">
        <authorList>
            <consortium name="EnsemblPlants"/>
        </authorList>
    </citation>
    <scope>IDENTIFICATION</scope>
    <source>
        <strain evidence="2">DM1-3 516 R44</strain>
    </source>
</reference>
<dbReference type="OMA" id="GSIRQKK"/>
<feature type="region of interest" description="Disordered" evidence="1">
    <location>
        <begin position="124"/>
        <end position="176"/>
    </location>
</feature>
<dbReference type="Proteomes" id="UP000011115">
    <property type="component" value="Unassembled WGS sequence"/>
</dbReference>